<evidence type="ECO:0000313" key="4">
    <source>
        <dbReference type="Proteomes" id="UP001152467"/>
    </source>
</evidence>
<evidence type="ECO:0000313" key="2">
    <source>
        <dbReference type="EMBL" id="CAH9063990.1"/>
    </source>
</evidence>
<protein>
    <recommendedName>
        <fullName evidence="1">Fungal lipase-type domain-containing protein</fullName>
    </recommendedName>
</protein>
<dbReference type="PANTHER" id="PTHR45856:SF24">
    <property type="entry name" value="FUNGAL LIPASE-LIKE DOMAIN-CONTAINING PROTEIN"/>
    <property type="match status" value="1"/>
</dbReference>
<name>A0A9W4R516_9GAMM</name>
<feature type="domain" description="Fungal lipase-type" evidence="1">
    <location>
        <begin position="345"/>
        <end position="483"/>
    </location>
</feature>
<keyword evidence="4" id="KW-1185">Reference proteome</keyword>
<comment type="caution">
    <text evidence="3">The sequence shown here is derived from an EMBL/GenBank/DDBJ whole genome shotgun (WGS) entry which is preliminary data.</text>
</comment>
<reference evidence="3 5" key="1">
    <citation type="submission" date="2022-07" db="EMBL/GenBank/DDBJ databases">
        <authorList>
            <person name="Criscuolo A."/>
        </authorList>
    </citation>
    <scope>NUCLEOTIDE SEQUENCE</scope>
    <source>
        <strain evidence="5">CIP 111951</strain>
        <strain evidence="3">CIP111854</strain>
        <strain evidence="2">CIP111951</strain>
    </source>
</reference>
<dbReference type="SUPFAM" id="SSF53474">
    <property type="entry name" value="alpha/beta-Hydrolases"/>
    <property type="match status" value="2"/>
</dbReference>
<proteinExistence type="predicted"/>
<dbReference type="RefSeq" id="WP_261594316.1">
    <property type="nucleotide sequence ID" value="NZ_CAMAPC010000026.1"/>
</dbReference>
<dbReference type="Proteomes" id="UP001152467">
    <property type="component" value="Unassembled WGS sequence"/>
</dbReference>
<dbReference type="PANTHER" id="PTHR45856">
    <property type="entry name" value="ALPHA/BETA-HYDROLASES SUPERFAMILY PROTEIN"/>
    <property type="match status" value="1"/>
</dbReference>
<dbReference type="InterPro" id="IPR002921">
    <property type="entry name" value="Fungal_lipase-type"/>
</dbReference>
<accession>A0A9W4R516</accession>
<dbReference type="Pfam" id="PF01764">
    <property type="entry name" value="Lipase_3"/>
    <property type="match status" value="2"/>
</dbReference>
<gene>
    <name evidence="3" type="ORF">PSECIP111854_03963</name>
    <name evidence="2" type="ORF">PSECIP111951_03019</name>
</gene>
<dbReference type="EMBL" id="CAMAPD010000015">
    <property type="protein sequence ID" value="CAH9063990.1"/>
    <property type="molecule type" value="Genomic_DNA"/>
</dbReference>
<feature type="domain" description="Fungal lipase-type" evidence="1">
    <location>
        <begin position="112"/>
        <end position="229"/>
    </location>
</feature>
<evidence type="ECO:0000313" key="5">
    <source>
        <dbReference type="Proteomes" id="UP001152485"/>
    </source>
</evidence>
<dbReference type="EMBL" id="CAMAPC010000026">
    <property type="protein sequence ID" value="CAH9066808.1"/>
    <property type="molecule type" value="Genomic_DNA"/>
</dbReference>
<dbReference type="Proteomes" id="UP001152485">
    <property type="component" value="Unassembled WGS sequence"/>
</dbReference>
<evidence type="ECO:0000313" key="3">
    <source>
        <dbReference type="EMBL" id="CAH9066808.1"/>
    </source>
</evidence>
<dbReference type="Gene3D" id="3.40.50.1820">
    <property type="entry name" value="alpha/beta hydrolase"/>
    <property type="match status" value="2"/>
</dbReference>
<dbReference type="CDD" id="cd00519">
    <property type="entry name" value="Lipase_3"/>
    <property type="match status" value="1"/>
</dbReference>
<evidence type="ECO:0000259" key="1">
    <source>
        <dbReference type="Pfam" id="PF01764"/>
    </source>
</evidence>
<dbReference type="InterPro" id="IPR029058">
    <property type="entry name" value="AB_hydrolase_fold"/>
</dbReference>
<dbReference type="InterPro" id="IPR051218">
    <property type="entry name" value="Sec_MonoDiacylglyc_Lipase"/>
</dbReference>
<organism evidence="3 4">
    <name type="scientific">Pseudoalteromonas holothuriae</name>
    <dbReference type="NCBI Taxonomy" id="2963714"/>
    <lineage>
        <taxon>Bacteria</taxon>
        <taxon>Pseudomonadati</taxon>
        <taxon>Pseudomonadota</taxon>
        <taxon>Gammaproteobacteria</taxon>
        <taxon>Alteromonadales</taxon>
        <taxon>Pseudoalteromonadaceae</taxon>
        <taxon>Pseudoalteromonas</taxon>
    </lineage>
</organism>
<sequence>MSVQLASSNPMAYDSSLAAQLVELAVIANQPMNSSMLPRNWQLNYQGSVSADYGASQYFFASKPLTIGNDSVKVCALVLGAQWSPFLSYYLPSINQNLQQLPGSIAGGRVTNNANVTLGFEQLYVVIRNNMLKDLHKVKNNIPGYSSSMPVITVGLGPGAPLAQMAAMDIRPGKEPVQGENDSPVTGLASYIFSGPAFGDENWKSLFGSLVPNGYRVEAAGDLFPTAPNSSEGFYQAGVSQQLGVYIPGYDSPWFERDGNYYAGLLNHKSIVDTTKDSVSTSGALSGFDSALAFTLGTLLAVVYQQYQHPGTAPSFNFNPYAVINYYGGNDDAWVGLYDGPSYLVVAARGAVTWQETMNNISASAAGVIPWLPESSDVDYGQYSQPLIDIYNSIRSSLRDVLNSAKNKPVLITGHSDGGSLANLIALDLQINPLAGKRTVNAIYTFGALPAATPSFSKAYDNLFANNNYQIVRPTDVLPKIEFQFPMFSVGNKVNLDGGAFNSGNGSTNHALSTYLDLLDPGQ</sequence>
<dbReference type="GO" id="GO:0006629">
    <property type="term" value="P:lipid metabolic process"/>
    <property type="evidence" value="ECO:0007669"/>
    <property type="project" value="InterPro"/>
</dbReference>
<dbReference type="AlphaFoldDB" id="A0A9W4R516"/>